<dbReference type="Gene3D" id="1.20.1250.20">
    <property type="entry name" value="MFS general substrate transporter like domains"/>
    <property type="match status" value="1"/>
</dbReference>
<dbReference type="Pfam" id="PF07690">
    <property type="entry name" value="MFS_1"/>
    <property type="match status" value="1"/>
</dbReference>
<dbReference type="InterPro" id="IPR011701">
    <property type="entry name" value="MFS"/>
</dbReference>
<dbReference type="SUPFAM" id="SSF103473">
    <property type="entry name" value="MFS general substrate transporter"/>
    <property type="match status" value="1"/>
</dbReference>
<protein>
    <submittedName>
        <fullName evidence="9">DHA2 family efflux MFS transporter permease subunit</fullName>
    </submittedName>
</protein>
<evidence type="ECO:0000259" key="8">
    <source>
        <dbReference type="PROSITE" id="PS50850"/>
    </source>
</evidence>
<keyword evidence="6 7" id="KW-0472">Membrane</keyword>
<keyword evidence="5 7" id="KW-1133">Transmembrane helix</keyword>
<dbReference type="AlphaFoldDB" id="A0A9Q4CPQ5"/>
<feature type="transmembrane region" description="Helical" evidence="7">
    <location>
        <begin position="230"/>
        <end position="247"/>
    </location>
</feature>
<organism evidence="9 10">
    <name type="scientific">Morganella morganii</name>
    <name type="common">Proteus morganii</name>
    <dbReference type="NCBI Taxonomy" id="582"/>
    <lineage>
        <taxon>Bacteria</taxon>
        <taxon>Pseudomonadati</taxon>
        <taxon>Pseudomonadota</taxon>
        <taxon>Gammaproteobacteria</taxon>
        <taxon>Enterobacterales</taxon>
        <taxon>Morganellaceae</taxon>
        <taxon>Morganella</taxon>
    </lineage>
</organism>
<evidence type="ECO:0000313" key="10">
    <source>
        <dbReference type="Proteomes" id="UP001076655"/>
    </source>
</evidence>
<accession>A0A9Q4CPQ5</accession>
<evidence type="ECO:0000256" key="7">
    <source>
        <dbReference type="SAM" id="Phobius"/>
    </source>
</evidence>
<dbReference type="GO" id="GO:0022857">
    <property type="term" value="F:transmembrane transporter activity"/>
    <property type="evidence" value="ECO:0007669"/>
    <property type="project" value="InterPro"/>
</dbReference>
<feature type="transmembrane region" description="Helical" evidence="7">
    <location>
        <begin position="80"/>
        <end position="104"/>
    </location>
</feature>
<dbReference type="PROSITE" id="PS50850">
    <property type="entry name" value="MFS"/>
    <property type="match status" value="1"/>
</dbReference>
<dbReference type="InterPro" id="IPR004638">
    <property type="entry name" value="EmrB-like"/>
</dbReference>
<feature type="domain" description="Major facilitator superfamily (MFS) profile" evidence="8">
    <location>
        <begin position="15"/>
        <end position="466"/>
    </location>
</feature>
<dbReference type="PRINTS" id="PR01036">
    <property type="entry name" value="TCRTETB"/>
</dbReference>
<dbReference type="NCBIfam" id="TIGR00711">
    <property type="entry name" value="efflux_EmrB"/>
    <property type="match status" value="1"/>
</dbReference>
<evidence type="ECO:0000256" key="2">
    <source>
        <dbReference type="ARBA" id="ARBA00022448"/>
    </source>
</evidence>
<evidence type="ECO:0000256" key="5">
    <source>
        <dbReference type="ARBA" id="ARBA00022989"/>
    </source>
</evidence>
<dbReference type="Proteomes" id="UP001076655">
    <property type="component" value="Unassembled WGS sequence"/>
</dbReference>
<keyword evidence="3" id="KW-1003">Cell membrane</keyword>
<dbReference type="InterPro" id="IPR036259">
    <property type="entry name" value="MFS_trans_sf"/>
</dbReference>
<keyword evidence="2" id="KW-0813">Transport</keyword>
<feature type="transmembrane region" description="Helical" evidence="7">
    <location>
        <begin position="299"/>
        <end position="326"/>
    </location>
</feature>
<proteinExistence type="predicted"/>
<feature type="transmembrane region" description="Helical" evidence="7">
    <location>
        <begin position="202"/>
        <end position="224"/>
    </location>
</feature>
<feature type="transmembrane region" description="Helical" evidence="7">
    <location>
        <begin position="143"/>
        <end position="164"/>
    </location>
</feature>
<feature type="transmembrane region" description="Helical" evidence="7">
    <location>
        <begin position="442"/>
        <end position="461"/>
    </location>
</feature>
<feature type="transmembrane region" description="Helical" evidence="7">
    <location>
        <begin position="333"/>
        <end position="353"/>
    </location>
</feature>
<feature type="transmembrane region" description="Helical" evidence="7">
    <location>
        <begin position="53"/>
        <end position="73"/>
    </location>
</feature>
<gene>
    <name evidence="9" type="ORF">N0392_08535</name>
</gene>
<comment type="subcellular location">
    <subcellularLocation>
        <location evidence="1">Cell membrane</location>
        <topology evidence="1">Multi-pass membrane protein</topology>
    </subcellularLocation>
</comment>
<evidence type="ECO:0000256" key="3">
    <source>
        <dbReference type="ARBA" id="ARBA00022475"/>
    </source>
</evidence>
<evidence type="ECO:0000256" key="6">
    <source>
        <dbReference type="ARBA" id="ARBA00023136"/>
    </source>
</evidence>
<evidence type="ECO:0000256" key="1">
    <source>
        <dbReference type="ARBA" id="ARBA00004651"/>
    </source>
</evidence>
<dbReference type="EMBL" id="JAPNMI010000004">
    <property type="protein sequence ID" value="MCY0789726.1"/>
    <property type="molecule type" value="Genomic_DNA"/>
</dbReference>
<name>A0A9Q4CPQ5_MORMO</name>
<evidence type="ECO:0000313" key="9">
    <source>
        <dbReference type="EMBL" id="MCY0789726.1"/>
    </source>
</evidence>
<sequence length="471" mass="50317">MTKEATIQVRHPKMMLSVLMAGTFTGLFGETALNMALTNLMSQFSLSAGQAQWLVTGYLLTLAVFVPVSAFLVRWFNTRVLILTALCVSLAGCLIAALAPGFVVLLLGRVIQAVGTGVILPVMMSAALLIFPVYQRGMVMGMIGIAITLAPALGPTISGFIITLFSWHAIFWLSALAYAAIIVLALKSIAPIGEITRPRIDITSLLLSSAGFSGIIYGLAILAEHSLSDPAVWGSLLAGVICLGLFARRQTHMSMPMIHPDVFRNPLFIIGLIMMILSMMSVLSAAIILPVFLKDVLMLSAALAGILLLPGNIINVVFSPLIGFLYNRFDSRPFVVCGSLFMLMSAALFLYSVGENAPVWQIVAAFMLLCLGVTCVIMPAQTTAMSALPARLYADGSAVWNTFYQVAGAVGTASAITLMSFYRDAALAQQTATAALASGIHAVFWLILLLGLLSLVFAFFLKKPHPHHDAT</sequence>
<feature type="transmembrane region" description="Helical" evidence="7">
    <location>
        <begin position="359"/>
        <end position="378"/>
    </location>
</feature>
<dbReference type="RefSeq" id="WP_260248400.1">
    <property type="nucleotide sequence ID" value="NZ_JALMEJ010000001.1"/>
</dbReference>
<feature type="transmembrane region" description="Helical" evidence="7">
    <location>
        <begin position="170"/>
        <end position="190"/>
    </location>
</feature>
<feature type="transmembrane region" description="Helical" evidence="7">
    <location>
        <begin position="267"/>
        <end position="293"/>
    </location>
</feature>
<dbReference type="PANTHER" id="PTHR42718:SF43">
    <property type="entry name" value="LINCOMYCIN RESISTANCE PROTEIN LMRB"/>
    <property type="match status" value="1"/>
</dbReference>
<feature type="transmembrane region" description="Helical" evidence="7">
    <location>
        <begin position="399"/>
        <end position="422"/>
    </location>
</feature>
<keyword evidence="4 7" id="KW-0812">Transmembrane</keyword>
<comment type="caution">
    <text evidence="9">The sequence shown here is derived from an EMBL/GenBank/DDBJ whole genome shotgun (WGS) entry which is preliminary data.</text>
</comment>
<dbReference type="Gene3D" id="1.20.1720.10">
    <property type="entry name" value="Multidrug resistance protein D"/>
    <property type="match status" value="1"/>
</dbReference>
<feature type="transmembrane region" description="Helical" evidence="7">
    <location>
        <begin position="110"/>
        <end position="131"/>
    </location>
</feature>
<dbReference type="PANTHER" id="PTHR42718">
    <property type="entry name" value="MAJOR FACILITATOR SUPERFAMILY MULTIDRUG TRANSPORTER MFSC"/>
    <property type="match status" value="1"/>
</dbReference>
<evidence type="ECO:0000256" key="4">
    <source>
        <dbReference type="ARBA" id="ARBA00022692"/>
    </source>
</evidence>
<reference evidence="9" key="1">
    <citation type="submission" date="2022-08" db="EMBL/GenBank/DDBJ databases">
        <authorList>
            <person name="Dale J.L."/>
        </authorList>
    </citation>
    <scope>NUCLEOTIDE SEQUENCE</scope>
    <source>
        <strain evidence="9">2022EL-00758</strain>
    </source>
</reference>
<dbReference type="InterPro" id="IPR020846">
    <property type="entry name" value="MFS_dom"/>
</dbReference>
<dbReference type="GO" id="GO:0005886">
    <property type="term" value="C:plasma membrane"/>
    <property type="evidence" value="ECO:0007669"/>
    <property type="project" value="UniProtKB-SubCell"/>
</dbReference>